<accession>A0A174FE03</accession>
<dbReference type="Gene3D" id="3.40.50.300">
    <property type="entry name" value="P-loop containing nucleotide triphosphate hydrolases"/>
    <property type="match status" value="1"/>
</dbReference>
<evidence type="ECO:0000256" key="2">
    <source>
        <dbReference type="ARBA" id="ARBA00022448"/>
    </source>
</evidence>
<dbReference type="GO" id="GO:0022857">
    <property type="term" value="F:transmembrane transporter activity"/>
    <property type="evidence" value="ECO:0007669"/>
    <property type="project" value="TreeGrafter"/>
</dbReference>
<evidence type="ECO:0000256" key="3">
    <source>
        <dbReference type="ARBA" id="ARBA00022741"/>
    </source>
</evidence>
<keyword evidence="2" id="KW-0813">Transport</keyword>
<dbReference type="OrthoDB" id="9802264at2"/>
<comment type="similarity">
    <text evidence="1">Belongs to the ABC transporter superfamily.</text>
</comment>
<dbReference type="EC" id="3.6.3.-" evidence="6"/>
<dbReference type="SMART" id="SM00382">
    <property type="entry name" value="AAA"/>
    <property type="match status" value="1"/>
</dbReference>
<dbReference type="GO" id="GO:0005524">
    <property type="term" value="F:ATP binding"/>
    <property type="evidence" value="ECO:0007669"/>
    <property type="project" value="UniProtKB-KW"/>
</dbReference>
<reference evidence="6 7" key="1">
    <citation type="submission" date="2015-09" db="EMBL/GenBank/DDBJ databases">
        <authorList>
            <consortium name="Pathogen Informatics"/>
        </authorList>
    </citation>
    <scope>NUCLEOTIDE SEQUENCE [LARGE SCALE GENOMIC DNA]</scope>
    <source>
        <strain evidence="6 7">2789STDY5834876</strain>
    </source>
</reference>
<evidence type="ECO:0000256" key="4">
    <source>
        <dbReference type="ARBA" id="ARBA00022840"/>
    </source>
</evidence>
<dbReference type="InterPro" id="IPR003439">
    <property type="entry name" value="ABC_transporter-like_ATP-bd"/>
</dbReference>
<proteinExistence type="inferred from homology"/>
<dbReference type="STRING" id="39482.ERS852491_02333"/>
<dbReference type="InterPro" id="IPR027417">
    <property type="entry name" value="P-loop_NTPase"/>
</dbReference>
<dbReference type="PROSITE" id="PS50893">
    <property type="entry name" value="ABC_TRANSPORTER_2"/>
    <property type="match status" value="1"/>
</dbReference>
<dbReference type="GO" id="GO:0016887">
    <property type="term" value="F:ATP hydrolysis activity"/>
    <property type="evidence" value="ECO:0007669"/>
    <property type="project" value="InterPro"/>
</dbReference>
<protein>
    <submittedName>
        <fullName evidence="6">Lipoprotein-releasing system ATP-binding protein LolD</fullName>
        <ecNumber evidence="6">3.6.3.-</ecNumber>
    </submittedName>
</protein>
<dbReference type="Pfam" id="PF00005">
    <property type="entry name" value="ABC_tran"/>
    <property type="match status" value="1"/>
</dbReference>
<dbReference type="Proteomes" id="UP000095544">
    <property type="component" value="Unassembled WGS sequence"/>
</dbReference>
<dbReference type="EMBL" id="CYZU01000020">
    <property type="protein sequence ID" value="CUO47991.1"/>
    <property type="molecule type" value="Genomic_DNA"/>
</dbReference>
<dbReference type="SUPFAM" id="SSF52540">
    <property type="entry name" value="P-loop containing nucleoside triphosphate hydrolases"/>
    <property type="match status" value="1"/>
</dbReference>
<dbReference type="GO" id="GO:0005886">
    <property type="term" value="C:plasma membrane"/>
    <property type="evidence" value="ECO:0007669"/>
    <property type="project" value="TreeGrafter"/>
</dbReference>
<dbReference type="InterPro" id="IPR003593">
    <property type="entry name" value="AAA+_ATPase"/>
</dbReference>
<dbReference type="PROSITE" id="PS00211">
    <property type="entry name" value="ABC_TRANSPORTER_1"/>
    <property type="match status" value="1"/>
</dbReference>
<evidence type="ECO:0000256" key="1">
    <source>
        <dbReference type="ARBA" id="ARBA00005417"/>
    </source>
</evidence>
<organism evidence="6 7">
    <name type="scientific">Faecalicatena contorta</name>
    <dbReference type="NCBI Taxonomy" id="39482"/>
    <lineage>
        <taxon>Bacteria</taxon>
        <taxon>Bacillati</taxon>
        <taxon>Bacillota</taxon>
        <taxon>Clostridia</taxon>
        <taxon>Lachnospirales</taxon>
        <taxon>Lachnospiraceae</taxon>
        <taxon>Faecalicatena</taxon>
    </lineage>
</organism>
<gene>
    <name evidence="6" type="primary">lolD_5</name>
    <name evidence="6" type="ORF">ERS852491_02333</name>
</gene>
<dbReference type="InterPro" id="IPR017911">
    <property type="entry name" value="MacB-like_ATP-bd"/>
</dbReference>
<sequence>MERIKVEDVSYSYQNKFQTIEAVKRISCTFESGNMYAVTGESGSGKSTFLSLLAGLDHPREGRILVDGENLAEMDRDAYRRKEVSVVYQAFHLFPLLTAWENVMYPLELQGIPRKTAKEKAALCLEEVGLEEKILNQYPRMMSGGEQQRVAIARAMAAGGRILLADEPTGNLDTENEENIVELLLRLAHEKEYVVIIVTHNSRIADQADIRMTMKDGKMISVEKQ</sequence>
<dbReference type="CDD" id="cd03255">
    <property type="entry name" value="ABC_MJ0796_LolCDE_FtsE"/>
    <property type="match status" value="1"/>
</dbReference>
<dbReference type="RefSeq" id="WP_050642318.1">
    <property type="nucleotide sequence ID" value="NZ_BAAACT010000032.1"/>
</dbReference>
<dbReference type="InterPro" id="IPR015854">
    <property type="entry name" value="ABC_transpr_LolD-like"/>
</dbReference>
<keyword evidence="6" id="KW-0449">Lipoprotein</keyword>
<evidence type="ECO:0000313" key="7">
    <source>
        <dbReference type="Proteomes" id="UP000095544"/>
    </source>
</evidence>
<feature type="domain" description="ABC transporter" evidence="5">
    <location>
        <begin position="4"/>
        <end position="224"/>
    </location>
</feature>
<dbReference type="PANTHER" id="PTHR24220:SF689">
    <property type="entry name" value="LIPOPROTEIN-RELEASING SYSTEM ATP-BINDING PROTEIN LOLD"/>
    <property type="match status" value="1"/>
</dbReference>
<keyword evidence="6" id="KW-0378">Hydrolase</keyword>
<dbReference type="PANTHER" id="PTHR24220">
    <property type="entry name" value="IMPORT ATP-BINDING PROTEIN"/>
    <property type="match status" value="1"/>
</dbReference>
<dbReference type="InterPro" id="IPR017871">
    <property type="entry name" value="ABC_transporter-like_CS"/>
</dbReference>
<evidence type="ECO:0000313" key="6">
    <source>
        <dbReference type="EMBL" id="CUO47991.1"/>
    </source>
</evidence>
<keyword evidence="3" id="KW-0547">Nucleotide-binding</keyword>
<dbReference type="FunFam" id="3.40.50.300:FF:000056">
    <property type="entry name" value="Cell division ATP-binding protein FtsE"/>
    <property type="match status" value="1"/>
</dbReference>
<evidence type="ECO:0000259" key="5">
    <source>
        <dbReference type="PROSITE" id="PS50893"/>
    </source>
</evidence>
<name>A0A174FE03_9FIRM</name>
<keyword evidence="4 6" id="KW-0067">ATP-binding</keyword>
<dbReference type="AlphaFoldDB" id="A0A174FE03"/>